<name>A0A699ZM55_HAELA</name>
<keyword evidence="3" id="KW-1185">Reference proteome</keyword>
<evidence type="ECO:0000256" key="1">
    <source>
        <dbReference type="SAM" id="MobiDB-lite"/>
    </source>
</evidence>
<organism evidence="2 3">
    <name type="scientific">Haematococcus lacustris</name>
    <name type="common">Green alga</name>
    <name type="synonym">Haematococcus pluvialis</name>
    <dbReference type="NCBI Taxonomy" id="44745"/>
    <lineage>
        <taxon>Eukaryota</taxon>
        <taxon>Viridiplantae</taxon>
        <taxon>Chlorophyta</taxon>
        <taxon>core chlorophytes</taxon>
        <taxon>Chlorophyceae</taxon>
        <taxon>CS clade</taxon>
        <taxon>Chlamydomonadales</taxon>
        <taxon>Haematococcaceae</taxon>
        <taxon>Haematococcus</taxon>
    </lineage>
</organism>
<comment type="caution">
    <text evidence="2">The sequence shown here is derived from an EMBL/GenBank/DDBJ whole genome shotgun (WGS) entry which is preliminary data.</text>
</comment>
<sequence length="176" mass="19595">MAWALAKLRQPVPPPFMHAFFQASFSALPYLNATLLWAVARQHWPPPGTWLEAVVEESFKLLPHMVPREVSNMVWAWRTLQAGWPPQAWMDRLFQETLALLPEFNGQELSCLVWGLAGSGCRPPGPWMAAFMRATAPQLPSLSGQASQGLYPDLPCPPQDQARSVPCPRLCSTPPP</sequence>
<proteinExistence type="predicted"/>
<evidence type="ECO:0000313" key="3">
    <source>
        <dbReference type="Proteomes" id="UP000485058"/>
    </source>
</evidence>
<evidence type="ECO:0000313" key="2">
    <source>
        <dbReference type="EMBL" id="GFH16872.1"/>
    </source>
</evidence>
<dbReference type="Proteomes" id="UP000485058">
    <property type="component" value="Unassembled WGS sequence"/>
</dbReference>
<dbReference type="AlphaFoldDB" id="A0A699ZM55"/>
<accession>A0A699ZM55</accession>
<dbReference type="EMBL" id="BLLF01001063">
    <property type="protein sequence ID" value="GFH16872.1"/>
    <property type="molecule type" value="Genomic_DNA"/>
</dbReference>
<reference evidence="2 3" key="1">
    <citation type="submission" date="2020-02" db="EMBL/GenBank/DDBJ databases">
        <title>Draft genome sequence of Haematococcus lacustris strain NIES-144.</title>
        <authorList>
            <person name="Morimoto D."/>
            <person name="Nakagawa S."/>
            <person name="Yoshida T."/>
            <person name="Sawayama S."/>
        </authorList>
    </citation>
    <scope>NUCLEOTIDE SEQUENCE [LARGE SCALE GENOMIC DNA]</scope>
    <source>
        <strain evidence="2 3">NIES-144</strain>
    </source>
</reference>
<feature type="region of interest" description="Disordered" evidence="1">
    <location>
        <begin position="141"/>
        <end position="176"/>
    </location>
</feature>
<protein>
    <submittedName>
        <fullName evidence="2">Uncharacterized protein</fullName>
    </submittedName>
</protein>
<gene>
    <name evidence="2" type="ORF">HaLaN_13386</name>
</gene>